<feature type="region of interest" description="Disordered" evidence="1">
    <location>
        <begin position="455"/>
        <end position="508"/>
    </location>
</feature>
<feature type="compositionally biased region" description="Polar residues" evidence="1">
    <location>
        <begin position="481"/>
        <end position="490"/>
    </location>
</feature>
<feature type="compositionally biased region" description="Polar residues" evidence="1">
    <location>
        <begin position="461"/>
        <end position="470"/>
    </location>
</feature>
<reference evidence="3 4" key="1">
    <citation type="submission" date="2017-12" db="EMBL/GenBank/DDBJ databases">
        <title>Genome Sequence of a Multidrug-Resistant Candida haemulonii Isolate from a Patient with Chronic Leg Ulcers in Israel.</title>
        <authorList>
            <person name="Chow N.A."/>
            <person name="Gade L."/>
            <person name="Batra D."/>
            <person name="Rowe L.A."/>
            <person name="Ben-Ami R."/>
            <person name="Loparev V.N."/>
            <person name="Litvintseva A.P."/>
        </authorList>
    </citation>
    <scope>NUCLEOTIDE SEQUENCE [LARGE SCALE GENOMIC DNA]</scope>
    <source>
        <strain evidence="3 4">B11899</strain>
    </source>
</reference>
<dbReference type="VEuPathDB" id="FungiDB:CXQ85_003876"/>
<feature type="compositionally biased region" description="Basic and acidic residues" evidence="1">
    <location>
        <begin position="168"/>
        <end position="211"/>
    </location>
</feature>
<dbReference type="PANTHER" id="PTHR46467:SF1">
    <property type="entry name" value="TETHER CONTAINING UBX DOMAIN FOR GLUT4"/>
    <property type="match status" value="1"/>
</dbReference>
<dbReference type="Pfam" id="PF11470">
    <property type="entry name" value="TUG-UBL1"/>
    <property type="match status" value="1"/>
</dbReference>
<evidence type="ECO:0000256" key="1">
    <source>
        <dbReference type="SAM" id="MobiDB-lite"/>
    </source>
</evidence>
<dbReference type="RefSeq" id="XP_025344526.1">
    <property type="nucleotide sequence ID" value="XM_025487510.1"/>
</dbReference>
<protein>
    <recommendedName>
        <fullName evidence="2">TUG ubiquitin-like domain-containing protein</fullName>
    </recommendedName>
</protein>
<dbReference type="PANTHER" id="PTHR46467">
    <property type="entry name" value="TETHER CONTAINING UBX DOMAIN FOR GLUT4"/>
    <property type="match status" value="1"/>
</dbReference>
<dbReference type="GO" id="GO:0005737">
    <property type="term" value="C:cytoplasm"/>
    <property type="evidence" value="ECO:0007669"/>
    <property type="project" value="TreeGrafter"/>
</dbReference>
<keyword evidence="4" id="KW-1185">Reference proteome</keyword>
<gene>
    <name evidence="3" type="ORF">CXQ85_003876</name>
</gene>
<dbReference type="Proteomes" id="UP000244309">
    <property type="component" value="Unassembled WGS sequence"/>
</dbReference>
<feature type="region of interest" description="Disordered" evidence="1">
    <location>
        <begin position="165"/>
        <end position="288"/>
    </location>
</feature>
<evidence type="ECO:0000259" key="2">
    <source>
        <dbReference type="Pfam" id="PF11470"/>
    </source>
</evidence>
<dbReference type="GO" id="GO:0012506">
    <property type="term" value="C:vesicle membrane"/>
    <property type="evidence" value="ECO:0007669"/>
    <property type="project" value="TreeGrafter"/>
</dbReference>
<dbReference type="InterPro" id="IPR021569">
    <property type="entry name" value="TUG-UBL1"/>
</dbReference>
<accession>A0A2V1B174</accession>
<dbReference type="OrthoDB" id="440781at2759"/>
<feature type="compositionally biased region" description="Low complexity" evidence="1">
    <location>
        <begin position="260"/>
        <end position="276"/>
    </location>
</feature>
<sequence>MSLSFSIAYNQTTKKVTCLRSSTVNQLASLAAAKFGLPASASGTLFHNGKKLDGLLPLRLTNLVNNAKLALEVSSASRPVTLKVVGSILGESKQKIIKTNTDSTVQQLLDTFASETGVQYGENRIQVSLLDAKIDNGSTDFATTLLGSILGSADNAVVRLTVESQDAQSKREKLQAEQQKLRQQLEEHKRQARLLEKKLKEESGETEKKEEKEDEQLQGEGNEEVGIEEKEEQQQAQVDESPDSYVNVDSNDMEVDQPEPSESQVSSSTSESASVSKAPIEPPSEPIPEESFQVKHFKEDTVYIPQNRSQHYENPDSDYNLTVAQAEKYYGIIKSMQQNKKQQPKEAVPPKSYTIRIRFPDRALLDLQIDDSSTKLGQLLKKLDGYVHERHINTYRLKNGVPPFEEIAIGFDANNKELKQHKNFQDERIMLIWEPTDKAAKAPYLKSDINTRSLDDMPTIQLETNRGQLSDETEEKRRQSTSDQSHSGSGNPEKKKKNGLPKWFKSGK</sequence>
<dbReference type="GeneID" id="37009206"/>
<feature type="compositionally biased region" description="Basic residues" evidence="1">
    <location>
        <begin position="494"/>
        <end position="508"/>
    </location>
</feature>
<feature type="domain" description="TUG ubiquitin-like" evidence="2">
    <location>
        <begin position="7"/>
        <end position="71"/>
    </location>
</feature>
<dbReference type="GO" id="GO:0005634">
    <property type="term" value="C:nucleus"/>
    <property type="evidence" value="ECO:0007669"/>
    <property type="project" value="TreeGrafter"/>
</dbReference>
<evidence type="ECO:0000313" key="4">
    <source>
        <dbReference type="Proteomes" id="UP000244309"/>
    </source>
</evidence>
<dbReference type="Gene3D" id="3.10.20.90">
    <property type="entry name" value="Phosphatidylinositol 3-kinase Catalytic Subunit, Chain A, domain 1"/>
    <property type="match status" value="1"/>
</dbReference>
<dbReference type="AlphaFoldDB" id="A0A2V1B174"/>
<dbReference type="GO" id="GO:0006886">
    <property type="term" value="P:intracellular protein transport"/>
    <property type="evidence" value="ECO:0007669"/>
    <property type="project" value="TreeGrafter"/>
</dbReference>
<evidence type="ECO:0000313" key="3">
    <source>
        <dbReference type="EMBL" id="PVH23586.1"/>
    </source>
</evidence>
<comment type="caution">
    <text evidence="3">The sequence shown here is derived from an EMBL/GenBank/DDBJ whole genome shotgun (WGS) entry which is preliminary data.</text>
</comment>
<dbReference type="InterPro" id="IPR029071">
    <property type="entry name" value="Ubiquitin-like_domsf"/>
</dbReference>
<name>A0A2V1B174_9ASCO</name>
<dbReference type="STRING" id="45357.A0A2V1B174"/>
<proteinExistence type="predicted"/>
<feature type="compositionally biased region" description="Acidic residues" evidence="1">
    <location>
        <begin position="212"/>
        <end position="231"/>
    </location>
</feature>
<dbReference type="EMBL" id="PKFO01000011">
    <property type="protein sequence ID" value="PVH23586.1"/>
    <property type="molecule type" value="Genomic_DNA"/>
</dbReference>
<dbReference type="SUPFAM" id="SSF54236">
    <property type="entry name" value="Ubiquitin-like"/>
    <property type="match status" value="1"/>
</dbReference>
<organism evidence="3 4">
    <name type="scientific">Candidozyma haemuli</name>
    <dbReference type="NCBI Taxonomy" id="45357"/>
    <lineage>
        <taxon>Eukaryota</taxon>
        <taxon>Fungi</taxon>
        <taxon>Dikarya</taxon>
        <taxon>Ascomycota</taxon>
        <taxon>Saccharomycotina</taxon>
        <taxon>Pichiomycetes</taxon>
        <taxon>Metschnikowiaceae</taxon>
        <taxon>Candidozyma</taxon>
    </lineage>
</organism>